<dbReference type="PANTHER" id="PTHR21301:SF10">
    <property type="entry name" value="REVERSE TRANSCRIPTASE DOMAIN-CONTAINING PROTEIN"/>
    <property type="match status" value="1"/>
</dbReference>
<keyword evidence="3" id="KW-1185">Reference proteome</keyword>
<dbReference type="EMBL" id="UYRU01077813">
    <property type="protein sequence ID" value="VDN28547.1"/>
    <property type="molecule type" value="Genomic_DNA"/>
</dbReference>
<dbReference type="AlphaFoldDB" id="A0A3P7N1C0"/>
<dbReference type="Pfam" id="PF26215">
    <property type="entry name" value="HTH_animal"/>
    <property type="match status" value="1"/>
</dbReference>
<proteinExistence type="predicted"/>
<evidence type="ECO:0000313" key="2">
    <source>
        <dbReference type="EMBL" id="VDN28547.1"/>
    </source>
</evidence>
<evidence type="ECO:0000313" key="3">
    <source>
        <dbReference type="Proteomes" id="UP000281553"/>
    </source>
</evidence>
<feature type="domain" description="Helix-turn-helix" evidence="1">
    <location>
        <begin position="38"/>
        <end position="96"/>
    </location>
</feature>
<dbReference type="InterPro" id="IPR058912">
    <property type="entry name" value="HTH_animal"/>
</dbReference>
<gene>
    <name evidence="2" type="ORF">DILT_LOCUS15198</name>
</gene>
<dbReference type="PANTHER" id="PTHR21301">
    <property type="entry name" value="REVERSE TRANSCRIPTASE"/>
    <property type="match status" value="1"/>
</dbReference>
<dbReference type="OrthoDB" id="6143221at2759"/>
<protein>
    <recommendedName>
        <fullName evidence="1">Helix-turn-helix domain-containing protein</fullName>
    </recommendedName>
</protein>
<evidence type="ECO:0000259" key="1">
    <source>
        <dbReference type="Pfam" id="PF26215"/>
    </source>
</evidence>
<organism evidence="2 3">
    <name type="scientific">Dibothriocephalus latus</name>
    <name type="common">Fish tapeworm</name>
    <name type="synonym">Diphyllobothrium latum</name>
    <dbReference type="NCBI Taxonomy" id="60516"/>
    <lineage>
        <taxon>Eukaryota</taxon>
        <taxon>Metazoa</taxon>
        <taxon>Spiralia</taxon>
        <taxon>Lophotrochozoa</taxon>
        <taxon>Platyhelminthes</taxon>
        <taxon>Cestoda</taxon>
        <taxon>Eucestoda</taxon>
        <taxon>Diphyllobothriidea</taxon>
        <taxon>Diphyllobothriidae</taxon>
        <taxon>Dibothriocephalus</taxon>
    </lineage>
</organism>
<reference evidence="2 3" key="1">
    <citation type="submission" date="2018-11" db="EMBL/GenBank/DDBJ databases">
        <authorList>
            <consortium name="Pathogen Informatics"/>
        </authorList>
    </citation>
    <scope>NUCLEOTIDE SEQUENCE [LARGE SCALE GENOMIC DNA]</scope>
</reference>
<name>A0A3P7N1C0_DIBLA</name>
<dbReference type="Proteomes" id="UP000281553">
    <property type="component" value="Unassembled WGS sequence"/>
</dbReference>
<accession>A0A3P7N1C0</accession>
<sequence length="106" mass="12453">MEEDVNNQLPFLDVQVTKLTDGKIRTTVYRKATNTWLILHFQSNHPAGHKRSCVKTLFRRIQTHCTDDSGKQEEIKYLHVLFKANGYPKSFIRKCLKKPRVHRSSE</sequence>